<dbReference type="EMBL" id="CAJVAF010000332">
    <property type="protein sequence ID" value="CAG7598263.1"/>
    <property type="molecule type" value="Genomic_DNA"/>
</dbReference>
<dbReference type="PANTHER" id="PTHR34825">
    <property type="entry name" value="CONSERVED PROTEIN, WITH A WEAK D-GALACTARATE DEHYDRATASE/ALTRONATE HYDROLASE DOMAIN"/>
    <property type="match status" value="1"/>
</dbReference>
<organism evidence="1 2">
    <name type="scientific">Hyalomma marginatum</name>
    <dbReference type="NCBI Taxonomy" id="34627"/>
    <lineage>
        <taxon>Eukaryota</taxon>
        <taxon>Metazoa</taxon>
        <taxon>Ecdysozoa</taxon>
        <taxon>Arthropoda</taxon>
        <taxon>Chelicerata</taxon>
        <taxon>Arachnida</taxon>
        <taxon>Acari</taxon>
        <taxon>Parasitiformes</taxon>
        <taxon>Ixodida</taxon>
        <taxon>Ixodoidea</taxon>
        <taxon>Ixodidae</taxon>
        <taxon>Hyalomminae</taxon>
        <taxon>Hyalomma</taxon>
    </lineage>
</organism>
<sequence>MILLSKKHIYGYYKEMIELMRSILGKALKDDSALAKAVLTGITRVSQESLFSGLNNVRVYSLLNERYCQYFGFTEEEVVKLIKNTRQEADLNAIKEWYNCYQISKYTLYNPKQLNGILLEFKVAEVPEDLANKAQEALNQIKDKQYMEALSQHKVKSVLAIEMAFCGKKM</sequence>
<evidence type="ECO:0000313" key="1">
    <source>
        <dbReference type="EMBL" id="CAG7598263.1"/>
    </source>
</evidence>
<accession>A0A8S4C2K3</accession>
<dbReference type="AlphaFoldDB" id="A0A8S4C2K3"/>
<name>A0A8S4C2K3_9ACAR</name>
<dbReference type="InterPro" id="IPR012547">
    <property type="entry name" value="PDDEXK_9"/>
</dbReference>
<dbReference type="PANTHER" id="PTHR34825:SF1">
    <property type="entry name" value="AAA-ATPASE-LIKE DOMAIN-CONTAINING PROTEIN"/>
    <property type="match status" value="1"/>
</dbReference>
<proteinExistence type="predicted"/>
<gene>
    <name evidence="1" type="ORF">MHYMCMPASI_01003</name>
</gene>
<dbReference type="Proteomes" id="UP000837675">
    <property type="component" value="Unassembled WGS sequence"/>
</dbReference>
<dbReference type="Pfam" id="PF08011">
    <property type="entry name" value="PDDEXK_9"/>
    <property type="match status" value="1"/>
</dbReference>
<reference evidence="1" key="1">
    <citation type="submission" date="2021-06" db="EMBL/GenBank/DDBJ databases">
        <authorList>
            <person name="Nardi T."/>
            <person name="Nardi T."/>
        </authorList>
    </citation>
    <scope>NUCLEOTIDE SEQUENCE</scope>
</reference>
<protein>
    <submittedName>
        <fullName evidence="1">AAA family ATPase</fullName>
    </submittedName>
</protein>
<keyword evidence="2" id="KW-1185">Reference proteome</keyword>
<evidence type="ECO:0000313" key="2">
    <source>
        <dbReference type="Proteomes" id="UP000837675"/>
    </source>
</evidence>
<comment type="caution">
    <text evidence="1">The sequence shown here is derived from an EMBL/GenBank/DDBJ whole genome shotgun (WGS) entry which is preliminary data.</text>
</comment>